<dbReference type="PROSITE" id="PS50110">
    <property type="entry name" value="RESPONSE_REGULATORY"/>
    <property type="match status" value="1"/>
</dbReference>
<name>A0A942E756_9HYPH</name>
<accession>A0A942E756</accession>
<evidence type="ECO:0000313" key="6">
    <source>
        <dbReference type="EMBL" id="MBS3652585.1"/>
    </source>
</evidence>
<dbReference type="InterPro" id="IPR011006">
    <property type="entry name" value="CheY-like_superfamily"/>
</dbReference>
<dbReference type="AlphaFoldDB" id="A0A942E756"/>
<evidence type="ECO:0000256" key="1">
    <source>
        <dbReference type="ARBA" id="ARBA00022553"/>
    </source>
</evidence>
<dbReference type="Proteomes" id="UP000680348">
    <property type="component" value="Unassembled WGS sequence"/>
</dbReference>
<dbReference type="PANTHER" id="PTHR44591">
    <property type="entry name" value="STRESS RESPONSE REGULATOR PROTEIN 1"/>
    <property type="match status" value="1"/>
</dbReference>
<dbReference type="InterPro" id="IPR001789">
    <property type="entry name" value="Sig_transdc_resp-reg_receiver"/>
</dbReference>
<feature type="domain" description="Response regulatory" evidence="5">
    <location>
        <begin position="17"/>
        <end position="132"/>
    </location>
</feature>
<dbReference type="Gene3D" id="3.40.50.2300">
    <property type="match status" value="1"/>
</dbReference>
<keyword evidence="1 4" id="KW-0597">Phosphoprotein</keyword>
<dbReference type="PANTHER" id="PTHR44591:SF3">
    <property type="entry name" value="RESPONSE REGULATORY DOMAIN-CONTAINING PROTEIN"/>
    <property type="match status" value="1"/>
</dbReference>
<dbReference type="Pfam" id="PF00072">
    <property type="entry name" value="Response_reg"/>
    <property type="match status" value="1"/>
</dbReference>
<dbReference type="SMART" id="SM00448">
    <property type="entry name" value="REC"/>
    <property type="match status" value="1"/>
</dbReference>
<evidence type="ECO:0000256" key="4">
    <source>
        <dbReference type="PROSITE-ProRule" id="PRU00169"/>
    </source>
</evidence>
<keyword evidence="3" id="KW-0804">Transcription</keyword>
<evidence type="ECO:0000256" key="3">
    <source>
        <dbReference type="ARBA" id="ARBA00023163"/>
    </source>
</evidence>
<dbReference type="InterPro" id="IPR050595">
    <property type="entry name" value="Bact_response_regulator"/>
</dbReference>
<evidence type="ECO:0000256" key="2">
    <source>
        <dbReference type="ARBA" id="ARBA00023015"/>
    </source>
</evidence>
<dbReference type="EMBL" id="JAGWCR010000033">
    <property type="protein sequence ID" value="MBS3652585.1"/>
    <property type="molecule type" value="Genomic_DNA"/>
</dbReference>
<organism evidence="6 7">
    <name type="scientific">Pseudaminobacter soli</name>
    <name type="common">ex Zhang et al. 2022</name>
    <dbReference type="NCBI Taxonomy" id="2831468"/>
    <lineage>
        <taxon>Bacteria</taxon>
        <taxon>Pseudomonadati</taxon>
        <taxon>Pseudomonadota</taxon>
        <taxon>Alphaproteobacteria</taxon>
        <taxon>Hyphomicrobiales</taxon>
        <taxon>Phyllobacteriaceae</taxon>
        <taxon>Pseudaminobacter</taxon>
    </lineage>
</organism>
<evidence type="ECO:0000259" key="5">
    <source>
        <dbReference type="PROSITE" id="PS50110"/>
    </source>
</evidence>
<gene>
    <name evidence="6" type="ORF">KEU06_28830</name>
</gene>
<reference evidence="6" key="1">
    <citation type="submission" date="2021-04" db="EMBL/GenBank/DDBJ databases">
        <title>Pseudaminobacter soli sp. nov., isolated from paddy soil contaminated by heavy metals.</title>
        <authorList>
            <person name="Zhang K."/>
        </authorList>
    </citation>
    <scope>NUCLEOTIDE SEQUENCE</scope>
    <source>
        <strain evidence="6">19-2017</strain>
    </source>
</reference>
<dbReference type="SUPFAM" id="SSF52172">
    <property type="entry name" value="CheY-like"/>
    <property type="match status" value="1"/>
</dbReference>
<protein>
    <submittedName>
        <fullName evidence="6">Response regulator</fullName>
    </submittedName>
</protein>
<keyword evidence="7" id="KW-1185">Reference proteome</keyword>
<proteinExistence type="predicted"/>
<dbReference type="GO" id="GO:0000160">
    <property type="term" value="P:phosphorelay signal transduction system"/>
    <property type="evidence" value="ECO:0007669"/>
    <property type="project" value="InterPro"/>
</dbReference>
<sequence length="140" mass="15166">MVLREAQQPDVLQQTVTVLLAEDEILIRIDVAEELRRAGWKVIEVASADDAIDILKSSVIVDLVVTDVNMPGQSNGLDLAGFVARERPKIKVAIMSAHFVPAAEPGGAAPCDLFISKPFLHSQLVDQLRPLLQRGTSSAE</sequence>
<comment type="caution">
    <text evidence="6">The sequence shown here is derived from an EMBL/GenBank/DDBJ whole genome shotgun (WGS) entry which is preliminary data.</text>
</comment>
<keyword evidence="2" id="KW-0805">Transcription regulation</keyword>
<evidence type="ECO:0000313" key="7">
    <source>
        <dbReference type="Proteomes" id="UP000680348"/>
    </source>
</evidence>
<feature type="modified residue" description="4-aspartylphosphate" evidence="4">
    <location>
        <position position="67"/>
    </location>
</feature>
<dbReference type="RefSeq" id="WP_188258134.1">
    <property type="nucleotide sequence ID" value="NZ_JABVCF010000033.1"/>
</dbReference>